<keyword evidence="5" id="KW-0574">Periplasm</keyword>
<organism evidence="11 12">
    <name type="scientific">Oceanococcus atlanticus</name>
    <dbReference type="NCBI Taxonomy" id="1317117"/>
    <lineage>
        <taxon>Bacteria</taxon>
        <taxon>Pseudomonadati</taxon>
        <taxon>Pseudomonadota</taxon>
        <taxon>Gammaproteobacteria</taxon>
        <taxon>Chromatiales</taxon>
        <taxon>Oceanococcaceae</taxon>
        <taxon>Oceanococcus</taxon>
    </lineage>
</organism>
<dbReference type="PANTHER" id="PTHR30600">
    <property type="entry name" value="CYTOCHROME C PEROXIDASE-RELATED"/>
    <property type="match status" value="1"/>
</dbReference>
<feature type="binding site" description="axial binding residue" evidence="9">
    <location>
        <position position="234"/>
    </location>
    <ligand>
        <name>heme c</name>
        <dbReference type="ChEBI" id="CHEBI:61717"/>
        <label>2</label>
    </ligand>
    <ligandPart>
        <name>Fe</name>
        <dbReference type="ChEBI" id="CHEBI:18248"/>
    </ligandPart>
</feature>
<comment type="subcellular location">
    <subcellularLocation>
        <location evidence="1">Periplasm</location>
    </subcellularLocation>
</comment>
<feature type="binding site" description="covalent" evidence="8">
    <location>
        <position position="80"/>
    </location>
    <ligand>
        <name>heme c</name>
        <dbReference type="ChEBI" id="CHEBI:61717"/>
        <label>1</label>
    </ligand>
</feature>
<evidence type="ECO:0000256" key="9">
    <source>
        <dbReference type="PIRSR" id="PIRSR000294-2"/>
    </source>
</evidence>
<evidence type="ECO:0000256" key="7">
    <source>
        <dbReference type="ARBA" id="ARBA00023004"/>
    </source>
</evidence>
<dbReference type="SUPFAM" id="SSF46626">
    <property type="entry name" value="Cytochrome c"/>
    <property type="match status" value="2"/>
</dbReference>
<dbReference type="InterPro" id="IPR026259">
    <property type="entry name" value="MauG/Cytc_peroxidase"/>
</dbReference>
<comment type="cofactor">
    <cofactor evidence="8">
        <name>heme</name>
        <dbReference type="ChEBI" id="CHEBI:30413"/>
    </cofactor>
    <text evidence="8">Binds 2 heme groups.</text>
</comment>
<comment type="PTM">
    <text evidence="8">Binds 2 heme groups per subunit.</text>
</comment>
<evidence type="ECO:0000313" key="12">
    <source>
        <dbReference type="Proteomes" id="UP000192342"/>
    </source>
</evidence>
<evidence type="ECO:0000256" key="2">
    <source>
        <dbReference type="ARBA" id="ARBA00022617"/>
    </source>
</evidence>
<dbReference type="GO" id="GO:0046872">
    <property type="term" value="F:metal ion binding"/>
    <property type="evidence" value="ECO:0007669"/>
    <property type="project" value="UniProtKB-KW"/>
</dbReference>
<keyword evidence="11" id="KW-0575">Peroxidase</keyword>
<evidence type="ECO:0000256" key="6">
    <source>
        <dbReference type="ARBA" id="ARBA00023002"/>
    </source>
</evidence>
<dbReference type="InterPro" id="IPR023929">
    <property type="entry name" value="MbnH-like"/>
</dbReference>
<dbReference type="AlphaFoldDB" id="A0A1Y1SB93"/>
<dbReference type="InterPro" id="IPR036909">
    <property type="entry name" value="Cyt_c-like_dom_sf"/>
</dbReference>
<gene>
    <name evidence="11" type="ORF">ATO7_11418</name>
</gene>
<feature type="domain" description="Cytochrome c" evidence="10">
    <location>
        <begin position="55"/>
        <end position="191"/>
    </location>
</feature>
<sequence>MIVRSGLLLVTVLCGLISACGGGGGNTSAAAQLPITLPAHFPLPSIPADNPLTTEKIALGHRLFYDQRLSINAAGSCASCHEQRHAFTDGLARSVGPTGDVHLRNAMSLTNVVYNARQNWANPTLTDLRQQALAVMFNEDTIELGWSNNEEQILDRLRVDADYPGLFAAAYPDEQAPITVNNVARALATFAASLISANAPFDQVQSGQRESLSAAAQRGSDLFFSERLECFHCHGGFNFSQSVQHDGSVIETIEFKNNGLYNIVGPAPGLPLNRGNYPAGNHGLYEFTENPSDMGKFRAPTLRNIELTAPYMHDGSIATLREVIVEHYARGGRLIEDGPDAGDGAQSPYADPLMIGFQISDREVDDLLAFLHALTDWSFVCDPQLADPFGNIPMHQSCP</sequence>
<dbReference type="GO" id="GO:0020037">
    <property type="term" value="F:heme binding"/>
    <property type="evidence" value="ECO:0007669"/>
    <property type="project" value="InterPro"/>
</dbReference>
<keyword evidence="7 9" id="KW-0408">Iron</keyword>
<keyword evidence="2 8" id="KW-0349">Heme</keyword>
<keyword evidence="4" id="KW-0732">Signal</keyword>
<reference evidence="11 12" key="1">
    <citation type="submission" date="2013-04" db="EMBL/GenBank/DDBJ databases">
        <title>Oceanococcus atlanticus 22II-S10r2 Genome Sequencing.</title>
        <authorList>
            <person name="Lai Q."/>
            <person name="Li G."/>
            <person name="Shao Z."/>
        </authorList>
    </citation>
    <scope>NUCLEOTIDE SEQUENCE [LARGE SCALE GENOMIC DNA]</scope>
    <source>
        <strain evidence="11 12">22II-S10r2</strain>
    </source>
</reference>
<dbReference type="NCBIfam" id="TIGR04039">
    <property type="entry name" value="MXAN_0977_Heme2"/>
    <property type="match status" value="1"/>
</dbReference>
<dbReference type="InterPro" id="IPR009056">
    <property type="entry name" value="Cyt_c-like_dom"/>
</dbReference>
<protein>
    <submittedName>
        <fullName evidence="11">Di-heme cytochrome c peroxidase</fullName>
    </submittedName>
</protein>
<feature type="binding site" description="covalent" evidence="8">
    <location>
        <position position="230"/>
    </location>
    <ligand>
        <name>heme c</name>
        <dbReference type="ChEBI" id="CHEBI:61717"/>
        <label>2</label>
    </ligand>
</feature>
<evidence type="ECO:0000256" key="4">
    <source>
        <dbReference type="ARBA" id="ARBA00022729"/>
    </source>
</evidence>
<dbReference type="GO" id="GO:0009055">
    <property type="term" value="F:electron transfer activity"/>
    <property type="evidence" value="ECO:0007669"/>
    <property type="project" value="InterPro"/>
</dbReference>
<keyword evidence="3 9" id="KW-0479">Metal-binding</keyword>
<keyword evidence="12" id="KW-1185">Reference proteome</keyword>
<accession>A0A1Y1SB93</accession>
<dbReference type="RefSeq" id="WP_083561932.1">
    <property type="nucleotide sequence ID" value="NZ_AQQV01000003.1"/>
</dbReference>
<dbReference type="GO" id="GO:0004130">
    <property type="term" value="F:cytochrome-c peroxidase activity"/>
    <property type="evidence" value="ECO:0007669"/>
    <property type="project" value="TreeGrafter"/>
</dbReference>
<dbReference type="InterPro" id="IPR004852">
    <property type="entry name" value="Di-haem_cyt_c_peroxidsae"/>
</dbReference>
<dbReference type="Gene3D" id="1.10.760.10">
    <property type="entry name" value="Cytochrome c-like domain"/>
    <property type="match status" value="2"/>
</dbReference>
<dbReference type="GO" id="GO:0042597">
    <property type="term" value="C:periplasmic space"/>
    <property type="evidence" value="ECO:0007669"/>
    <property type="project" value="UniProtKB-SubCell"/>
</dbReference>
<dbReference type="PROSITE" id="PS51257">
    <property type="entry name" value="PROKAR_LIPOPROTEIN"/>
    <property type="match status" value="1"/>
</dbReference>
<comment type="caution">
    <text evidence="11">The sequence shown here is derived from an EMBL/GenBank/DDBJ whole genome shotgun (WGS) entry which is preliminary data.</text>
</comment>
<feature type="binding site" description="axial binding residue" evidence="9">
    <location>
        <position position="81"/>
    </location>
    <ligand>
        <name>heme c</name>
        <dbReference type="ChEBI" id="CHEBI:61717"/>
        <label>1</label>
    </ligand>
    <ligandPart>
        <name>Fe</name>
        <dbReference type="ChEBI" id="CHEBI:18248"/>
    </ligandPart>
</feature>
<dbReference type="EMBL" id="AQQV01000003">
    <property type="protein sequence ID" value="ORE85899.1"/>
    <property type="molecule type" value="Genomic_DNA"/>
</dbReference>
<evidence type="ECO:0000256" key="3">
    <source>
        <dbReference type="ARBA" id="ARBA00022723"/>
    </source>
</evidence>
<evidence type="ECO:0000256" key="5">
    <source>
        <dbReference type="ARBA" id="ARBA00022764"/>
    </source>
</evidence>
<dbReference type="PANTHER" id="PTHR30600:SF14">
    <property type="entry name" value="CYTOCHROME C PEROXIDASE"/>
    <property type="match status" value="1"/>
</dbReference>
<evidence type="ECO:0000259" key="10">
    <source>
        <dbReference type="PROSITE" id="PS51007"/>
    </source>
</evidence>
<name>A0A1Y1SB93_9GAMM</name>
<feature type="binding site" description="covalent" evidence="8">
    <location>
        <position position="77"/>
    </location>
    <ligand>
        <name>heme c</name>
        <dbReference type="ChEBI" id="CHEBI:61717"/>
        <label>1</label>
    </ligand>
</feature>
<evidence type="ECO:0000256" key="8">
    <source>
        <dbReference type="PIRSR" id="PIRSR000294-1"/>
    </source>
</evidence>
<dbReference type="OrthoDB" id="9805202at2"/>
<dbReference type="STRING" id="1317117.ATO7_11418"/>
<keyword evidence="6" id="KW-0560">Oxidoreductase</keyword>
<evidence type="ECO:0000313" key="11">
    <source>
        <dbReference type="EMBL" id="ORE85899.1"/>
    </source>
</evidence>
<feature type="domain" description="Cytochrome c" evidence="10">
    <location>
        <begin position="214"/>
        <end position="375"/>
    </location>
</feature>
<proteinExistence type="predicted"/>
<dbReference type="InterPro" id="IPR051395">
    <property type="entry name" value="Cytochrome_c_Peroxidase/MauG"/>
</dbReference>
<dbReference type="PIRSF" id="PIRSF000294">
    <property type="entry name" value="Cytochrome-c_peroxidase"/>
    <property type="match status" value="1"/>
</dbReference>
<dbReference type="PROSITE" id="PS51007">
    <property type="entry name" value="CYTC"/>
    <property type="match status" value="2"/>
</dbReference>
<dbReference type="Proteomes" id="UP000192342">
    <property type="component" value="Unassembled WGS sequence"/>
</dbReference>
<dbReference type="Pfam" id="PF03150">
    <property type="entry name" value="CCP_MauG"/>
    <property type="match status" value="1"/>
</dbReference>
<feature type="binding site" description="covalent" evidence="8">
    <location>
        <position position="233"/>
    </location>
    <ligand>
        <name>heme c</name>
        <dbReference type="ChEBI" id="CHEBI:61717"/>
        <label>2</label>
    </ligand>
</feature>
<evidence type="ECO:0000256" key="1">
    <source>
        <dbReference type="ARBA" id="ARBA00004418"/>
    </source>
</evidence>